<feature type="compositionally biased region" description="Pro residues" evidence="1">
    <location>
        <begin position="51"/>
        <end position="61"/>
    </location>
</feature>
<dbReference type="EMBL" id="JADOUF010000001">
    <property type="protein sequence ID" value="MBG6134804.1"/>
    <property type="molecule type" value="Genomic_DNA"/>
</dbReference>
<gene>
    <name evidence="4" type="ORF">IW245_000998</name>
</gene>
<evidence type="ECO:0000256" key="1">
    <source>
        <dbReference type="SAM" id="MobiDB-lite"/>
    </source>
</evidence>
<dbReference type="Pfam" id="PF11350">
    <property type="entry name" value="DUF3152"/>
    <property type="match status" value="1"/>
</dbReference>
<proteinExistence type="predicted"/>
<keyword evidence="2" id="KW-0732">Signal</keyword>
<dbReference type="AlphaFoldDB" id="A0A8J7GKU7"/>
<organism evidence="4 5">
    <name type="scientific">Longispora fulva</name>
    <dbReference type="NCBI Taxonomy" id="619741"/>
    <lineage>
        <taxon>Bacteria</taxon>
        <taxon>Bacillati</taxon>
        <taxon>Actinomycetota</taxon>
        <taxon>Actinomycetes</taxon>
        <taxon>Micromonosporales</taxon>
        <taxon>Micromonosporaceae</taxon>
        <taxon>Longispora</taxon>
    </lineage>
</organism>
<protein>
    <recommendedName>
        <fullName evidence="3">DUF3152 domain-containing protein</fullName>
    </recommendedName>
</protein>
<comment type="caution">
    <text evidence="4">The sequence shown here is derived from an EMBL/GenBank/DDBJ whole genome shotgun (WGS) entry which is preliminary data.</text>
</comment>
<feature type="region of interest" description="Disordered" evidence="1">
    <location>
        <begin position="29"/>
        <end position="96"/>
    </location>
</feature>
<evidence type="ECO:0000313" key="4">
    <source>
        <dbReference type="EMBL" id="MBG6134804.1"/>
    </source>
</evidence>
<feature type="domain" description="DUF3152" evidence="3">
    <location>
        <begin position="99"/>
        <end position="284"/>
    </location>
</feature>
<dbReference type="RefSeq" id="WP_197001995.1">
    <property type="nucleotide sequence ID" value="NZ_JADOUF010000001.1"/>
</dbReference>
<evidence type="ECO:0000256" key="2">
    <source>
        <dbReference type="SAM" id="SignalP"/>
    </source>
</evidence>
<reference evidence="4" key="1">
    <citation type="submission" date="2020-11" db="EMBL/GenBank/DDBJ databases">
        <title>Sequencing the genomes of 1000 actinobacteria strains.</title>
        <authorList>
            <person name="Klenk H.-P."/>
        </authorList>
    </citation>
    <scope>NUCLEOTIDE SEQUENCE</scope>
    <source>
        <strain evidence="4">DSM 45356</strain>
    </source>
</reference>
<feature type="signal peptide" evidence="2">
    <location>
        <begin position="1"/>
        <end position="31"/>
    </location>
</feature>
<evidence type="ECO:0000313" key="5">
    <source>
        <dbReference type="Proteomes" id="UP000622552"/>
    </source>
</evidence>
<dbReference type="Proteomes" id="UP000622552">
    <property type="component" value="Unassembled WGS sequence"/>
</dbReference>
<dbReference type="InterPro" id="IPR022603">
    <property type="entry name" value="DUF3152"/>
</dbReference>
<evidence type="ECO:0000259" key="3">
    <source>
        <dbReference type="Pfam" id="PF11350"/>
    </source>
</evidence>
<dbReference type="PROSITE" id="PS51257">
    <property type="entry name" value="PROKAR_LIPOPROTEIN"/>
    <property type="match status" value="1"/>
</dbReference>
<keyword evidence="5" id="KW-1185">Reference proteome</keyword>
<feature type="compositionally biased region" description="Low complexity" evidence="1">
    <location>
        <begin position="78"/>
        <end position="88"/>
    </location>
</feature>
<sequence>MSMKVSGSRVLLAGCALLVALGGCGGPTAHAAPATPGPATPSAPAGTPSPSISPTPSPTPSPSASAKPKPQPSVTLRKPVPAGADVPKAPAPPPVADGVPLQGLGTFSTAAGGTDVVGAGTTLVKYRVELEDGIVWGAEPAWTAASFTSTVDRVLSAPNGWTRSAAAPITDAAQKLTNASWSFQRVSGSDFSVRIRLASPNTVDRLCGSAGMDTQGVYSCRYGQTIMINLRRWLRGAPGFAVPIVEYRTNVINHEVGHFLGFDHMLCPGAGRPAPVMVTQTIDLGGCVPNSSPFAADGTFITGPWAAS</sequence>
<feature type="chain" id="PRO_5035267680" description="DUF3152 domain-containing protein" evidence="2">
    <location>
        <begin position="32"/>
        <end position="308"/>
    </location>
</feature>
<dbReference type="SUPFAM" id="SSF55486">
    <property type="entry name" value="Metalloproteases ('zincins'), catalytic domain"/>
    <property type="match status" value="1"/>
</dbReference>
<accession>A0A8J7GKU7</accession>
<name>A0A8J7GKU7_9ACTN</name>